<evidence type="ECO:0000259" key="9">
    <source>
        <dbReference type="PROSITE" id="PS50110"/>
    </source>
</evidence>
<dbReference type="RefSeq" id="WP_148973332.1">
    <property type="nucleotide sequence ID" value="NZ_JBNILB010000006.1"/>
</dbReference>
<reference evidence="10 11" key="1">
    <citation type="submission" date="2019-08" db="EMBL/GenBank/DDBJ databases">
        <title>Bacillus genomes from the desert of Cuatro Cienegas, Coahuila.</title>
        <authorList>
            <person name="Olmedo-Alvarez G."/>
        </authorList>
    </citation>
    <scope>NUCLEOTIDE SEQUENCE [LARGE SCALE GENOMIC DNA]</scope>
    <source>
        <strain evidence="10 11">CH446_14T</strain>
    </source>
</reference>
<dbReference type="InterPro" id="IPR039420">
    <property type="entry name" value="WalR-like"/>
</dbReference>
<dbReference type="AlphaFoldDB" id="A0A5D4RM77"/>
<dbReference type="GO" id="GO:0006355">
    <property type="term" value="P:regulation of DNA-templated transcription"/>
    <property type="evidence" value="ECO:0007669"/>
    <property type="project" value="InterPro"/>
</dbReference>
<dbReference type="Proteomes" id="UP000322139">
    <property type="component" value="Unassembled WGS sequence"/>
</dbReference>
<organism evidence="10 11">
    <name type="scientific">Bacillus infantis</name>
    <dbReference type="NCBI Taxonomy" id="324767"/>
    <lineage>
        <taxon>Bacteria</taxon>
        <taxon>Bacillati</taxon>
        <taxon>Bacillota</taxon>
        <taxon>Bacilli</taxon>
        <taxon>Bacillales</taxon>
        <taxon>Bacillaceae</taxon>
        <taxon>Bacillus</taxon>
    </lineage>
</organism>
<dbReference type="SUPFAM" id="SSF52172">
    <property type="entry name" value="CheY-like"/>
    <property type="match status" value="1"/>
</dbReference>
<dbReference type="InterPro" id="IPR000792">
    <property type="entry name" value="Tscrpt_reg_LuxR_C"/>
</dbReference>
<keyword evidence="5" id="KW-0238">DNA-binding</keyword>
<dbReference type="InterPro" id="IPR011006">
    <property type="entry name" value="CheY-like_superfamily"/>
</dbReference>
<dbReference type="InterPro" id="IPR001789">
    <property type="entry name" value="Sig_transdc_resp-reg_receiver"/>
</dbReference>
<dbReference type="CDD" id="cd19930">
    <property type="entry name" value="REC_DesR-like"/>
    <property type="match status" value="1"/>
</dbReference>
<gene>
    <name evidence="10" type="ORF">FZD51_02515</name>
</gene>
<feature type="modified residue" description="4-aspartylphosphate" evidence="7">
    <location>
        <position position="54"/>
    </location>
</feature>
<dbReference type="EMBL" id="VTER01000002">
    <property type="protein sequence ID" value="TYS50936.1"/>
    <property type="molecule type" value="Genomic_DNA"/>
</dbReference>
<evidence type="ECO:0000256" key="5">
    <source>
        <dbReference type="ARBA" id="ARBA00023125"/>
    </source>
</evidence>
<evidence type="ECO:0000256" key="6">
    <source>
        <dbReference type="ARBA" id="ARBA00023163"/>
    </source>
</evidence>
<evidence type="ECO:0000256" key="4">
    <source>
        <dbReference type="ARBA" id="ARBA00023015"/>
    </source>
</evidence>
<evidence type="ECO:0000313" key="11">
    <source>
        <dbReference type="Proteomes" id="UP000322139"/>
    </source>
</evidence>
<evidence type="ECO:0000313" key="10">
    <source>
        <dbReference type="EMBL" id="TYS50936.1"/>
    </source>
</evidence>
<dbReference type="PROSITE" id="PS50110">
    <property type="entry name" value="RESPONSE_REGULATORY"/>
    <property type="match status" value="1"/>
</dbReference>
<dbReference type="Pfam" id="PF00196">
    <property type="entry name" value="GerE"/>
    <property type="match status" value="1"/>
</dbReference>
<dbReference type="Pfam" id="PF00072">
    <property type="entry name" value="Response_reg"/>
    <property type="match status" value="1"/>
</dbReference>
<keyword evidence="2" id="KW-0963">Cytoplasm</keyword>
<feature type="domain" description="Response regulatory" evidence="9">
    <location>
        <begin position="3"/>
        <end position="119"/>
    </location>
</feature>
<evidence type="ECO:0000259" key="8">
    <source>
        <dbReference type="PROSITE" id="PS50043"/>
    </source>
</evidence>
<sequence length="201" mass="21872">MIRIVLGEDQRLLLGALASLLELEDDIEVAAQGENGRQTLELVEKHQPDVLIVDIEMPLMTGLEVAEALKEAGSSCKVIILTTFARPGYFQRAIAAGVGGYLLKDTPSRDLAEAVRRVHAGNRMISPELSLAMWEEKSPLTPRETEILESAAAGHTMAQIASQLYLSHGTVRNYMSEIIGKLGAANRIEAVNQAKAKGWIK</sequence>
<dbReference type="InterPro" id="IPR016032">
    <property type="entry name" value="Sig_transdc_resp-reg_C-effctor"/>
</dbReference>
<dbReference type="SMART" id="SM00421">
    <property type="entry name" value="HTH_LUXR"/>
    <property type="match status" value="1"/>
</dbReference>
<feature type="domain" description="HTH luxR-type" evidence="8">
    <location>
        <begin position="133"/>
        <end position="198"/>
    </location>
</feature>
<comment type="caution">
    <text evidence="10">The sequence shown here is derived from an EMBL/GenBank/DDBJ whole genome shotgun (WGS) entry which is preliminary data.</text>
</comment>
<keyword evidence="4" id="KW-0805">Transcription regulation</keyword>
<evidence type="ECO:0000256" key="3">
    <source>
        <dbReference type="ARBA" id="ARBA00022553"/>
    </source>
</evidence>
<accession>A0A5D4RM77</accession>
<dbReference type="PANTHER" id="PTHR43214:SF42">
    <property type="entry name" value="TRANSCRIPTIONAL REGULATORY PROTEIN DESR"/>
    <property type="match status" value="1"/>
</dbReference>
<dbReference type="GO" id="GO:0005737">
    <property type="term" value="C:cytoplasm"/>
    <property type="evidence" value="ECO:0007669"/>
    <property type="project" value="UniProtKB-SubCell"/>
</dbReference>
<dbReference type="CDD" id="cd06170">
    <property type="entry name" value="LuxR_C_like"/>
    <property type="match status" value="1"/>
</dbReference>
<dbReference type="SMART" id="SM00448">
    <property type="entry name" value="REC"/>
    <property type="match status" value="1"/>
</dbReference>
<proteinExistence type="predicted"/>
<dbReference type="SUPFAM" id="SSF46894">
    <property type="entry name" value="C-terminal effector domain of the bipartite response regulators"/>
    <property type="match status" value="1"/>
</dbReference>
<evidence type="ECO:0000256" key="1">
    <source>
        <dbReference type="ARBA" id="ARBA00004496"/>
    </source>
</evidence>
<dbReference type="PRINTS" id="PR00038">
    <property type="entry name" value="HTHLUXR"/>
</dbReference>
<dbReference type="GO" id="GO:0003677">
    <property type="term" value="F:DNA binding"/>
    <property type="evidence" value="ECO:0007669"/>
    <property type="project" value="UniProtKB-KW"/>
</dbReference>
<dbReference type="GO" id="GO:0000160">
    <property type="term" value="P:phosphorelay signal transduction system"/>
    <property type="evidence" value="ECO:0007669"/>
    <property type="project" value="InterPro"/>
</dbReference>
<dbReference type="PROSITE" id="PS50043">
    <property type="entry name" value="HTH_LUXR_2"/>
    <property type="match status" value="1"/>
</dbReference>
<evidence type="ECO:0000256" key="2">
    <source>
        <dbReference type="ARBA" id="ARBA00022490"/>
    </source>
</evidence>
<dbReference type="PANTHER" id="PTHR43214">
    <property type="entry name" value="TWO-COMPONENT RESPONSE REGULATOR"/>
    <property type="match status" value="1"/>
</dbReference>
<keyword evidence="3 7" id="KW-0597">Phosphoprotein</keyword>
<protein>
    <submittedName>
        <fullName evidence="10">Response regulator transcription factor</fullName>
    </submittedName>
</protein>
<evidence type="ECO:0000256" key="7">
    <source>
        <dbReference type="PROSITE-ProRule" id="PRU00169"/>
    </source>
</evidence>
<dbReference type="Gene3D" id="3.40.50.2300">
    <property type="match status" value="1"/>
</dbReference>
<name>A0A5D4RM77_9BACI</name>
<keyword evidence="6" id="KW-0804">Transcription</keyword>
<comment type="subcellular location">
    <subcellularLocation>
        <location evidence="1">Cytoplasm</location>
    </subcellularLocation>
</comment>